<keyword evidence="1" id="KW-0812">Transmembrane</keyword>
<dbReference type="STRING" id="197461.A3843_00995"/>
<dbReference type="InterPro" id="IPR010319">
    <property type="entry name" value="Transglutaminase-like_Cys_pept"/>
</dbReference>
<dbReference type="PANTHER" id="PTHR39327:SF1">
    <property type="entry name" value="BLR5470 PROTEIN"/>
    <property type="match status" value="1"/>
</dbReference>
<dbReference type="PANTHER" id="PTHR39327">
    <property type="match status" value="1"/>
</dbReference>
<dbReference type="SUPFAM" id="SSF54001">
    <property type="entry name" value="Cysteine proteinases"/>
    <property type="match status" value="2"/>
</dbReference>
<accession>A0A1U7JM89</accession>
<dbReference type="AlphaFoldDB" id="A0A1U7JM89"/>
<comment type="caution">
    <text evidence="2">The sequence shown here is derived from an EMBL/GenBank/DDBJ whole genome shotgun (WGS) entry which is preliminary data.</text>
</comment>
<keyword evidence="1" id="KW-0472">Membrane</keyword>
<keyword evidence="3" id="KW-1185">Reference proteome</keyword>
<dbReference type="RefSeq" id="WP_028482421.1">
    <property type="nucleotide sequence ID" value="NZ_LVVZ01000002.1"/>
</dbReference>
<evidence type="ECO:0000313" key="2">
    <source>
        <dbReference type="EMBL" id="OKL45839.1"/>
    </source>
</evidence>
<dbReference type="Pfam" id="PF06035">
    <property type="entry name" value="Peptidase_C93"/>
    <property type="match status" value="1"/>
</dbReference>
<dbReference type="Proteomes" id="UP000185783">
    <property type="component" value="Unassembled WGS sequence"/>
</dbReference>
<dbReference type="EMBL" id="LVVZ01000002">
    <property type="protein sequence ID" value="OKL45839.1"/>
    <property type="molecule type" value="Genomic_DNA"/>
</dbReference>
<name>A0A1U7JM89_9HYPH</name>
<organism evidence="2 3">
    <name type="scientific">Pseudovibrio exalbescens</name>
    <dbReference type="NCBI Taxonomy" id="197461"/>
    <lineage>
        <taxon>Bacteria</taxon>
        <taxon>Pseudomonadati</taxon>
        <taxon>Pseudomonadota</taxon>
        <taxon>Alphaproteobacteria</taxon>
        <taxon>Hyphomicrobiales</taxon>
        <taxon>Stappiaceae</taxon>
        <taxon>Pseudovibrio</taxon>
    </lineage>
</organism>
<dbReference type="OrthoDB" id="5401788at2"/>
<reference evidence="2 3" key="1">
    <citation type="submission" date="2016-03" db="EMBL/GenBank/DDBJ databases">
        <title>Genome sequence of Nesiotobacter sp. nov., a moderately halophilic alphaproteobacterium isolated from the Yellow Sea, China.</title>
        <authorList>
            <person name="Zhang G."/>
            <person name="Zhang R."/>
        </authorList>
    </citation>
    <scope>NUCLEOTIDE SEQUENCE [LARGE SCALE GENOMIC DNA]</scope>
    <source>
        <strain evidence="2 3">WB1-6</strain>
    </source>
</reference>
<evidence type="ECO:0008006" key="4">
    <source>
        <dbReference type="Google" id="ProtNLM"/>
    </source>
</evidence>
<keyword evidence="1" id="KW-1133">Transmembrane helix</keyword>
<sequence>MFTTLRRGVGKDASSSKGRFPISLRVGLAGGIWLVMAALTLAYAKPDMALENKVRMAALAIDEPAPWLARYKTPIPERKPSFSKVLQVASVTAPASRQSLSKADLLNARWAAISQQMEELLADPRHCLNTRTACDDPAFDRWITMLNAAERKRMARRLPAINRGINATLSYTLDRVTWGATDYWASPAEALQRRRGDCEDYAILKYWSLALLGFDRDSMEVVAVFDQRTSQYHAVLRITHAGATYILDNRTARIRLPQDIPFYKTVFTTSEGADFSVASNFRTLSSLVDIATSGSN</sequence>
<protein>
    <recommendedName>
        <fullName evidence="4">Transglutaminase-like cysteine proteinase BTLCP</fullName>
    </recommendedName>
</protein>
<dbReference type="Gene3D" id="3.10.620.30">
    <property type="match status" value="1"/>
</dbReference>
<dbReference type="InterPro" id="IPR038765">
    <property type="entry name" value="Papain-like_cys_pep_sf"/>
</dbReference>
<gene>
    <name evidence="2" type="ORF">A3843_00995</name>
</gene>
<evidence type="ECO:0000313" key="3">
    <source>
        <dbReference type="Proteomes" id="UP000185783"/>
    </source>
</evidence>
<feature type="transmembrane region" description="Helical" evidence="1">
    <location>
        <begin position="20"/>
        <end position="44"/>
    </location>
</feature>
<proteinExistence type="predicted"/>
<evidence type="ECO:0000256" key="1">
    <source>
        <dbReference type="SAM" id="Phobius"/>
    </source>
</evidence>